<proteinExistence type="predicted"/>
<dbReference type="EMBL" id="JAIQCV010000004">
    <property type="protein sequence ID" value="KAH1108241.1"/>
    <property type="molecule type" value="Genomic_DNA"/>
</dbReference>
<feature type="compositionally biased region" description="Polar residues" evidence="1">
    <location>
        <begin position="49"/>
        <end position="59"/>
    </location>
</feature>
<feature type="region of interest" description="Disordered" evidence="1">
    <location>
        <begin position="39"/>
        <end position="64"/>
    </location>
</feature>
<feature type="compositionally biased region" description="Basic and acidic residues" evidence="1">
    <location>
        <begin position="39"/>
        <end position="48"/>
    </location>
</feature>
<dbReference type="Proteomes" id="UP000828251">
    <property type="component" value="Unassembled WGS sequence"/>
</dbReference>
<evidence type="ECO:0000313" key="2">
    <source>
        <dbReference type="EMBL" id="KAH1108241.1"/>
    </source>
</evidence>
<sequence length="197" mass="22455">MTDQQSCNCSDNNTAGLNAQISRKFSIGCWTKTLYHDRQSKDDNHEENPQSVVTTQTPQDSHESAVHEPYVVVASHILVTCQQDIEIVGFQMRMMLKSAQRRNLKVDLQEQSQPFSPPRPESQKPQLRHRQPCSTEAKSVETVVVMEANEEQITSTEVTDTMLISTELAGRWRVEAVQRRSARVGLAQRQQRWHIVG</sequence>
<evidence type="ECO:0000256" key="1">
    <source>
        <dbReference type="SAM" id="MobiDB-lite"/>
    </source>
</evidence>
<protein>
    <submittedName>
        <fullName evidence="2">Uncharacterized protein</fullName>
    </submittedName>
</protein>
<comment type="caution">
    <text evidence="2">The sequence shown here is derived from an EMBL/GenBank/DDBJ whole genome shotgun (WGS) entry which is preliminary data.</text>
</comment>
<evidence type="ECO:0000313" key="3">
    <source>
        <dbReference type="Proteomes" id="UP000828251"/>
    </source>
</evidence>
<organism evidence="2 3">
    <name type="scientific">Gossypium stocksii</name>
    <dbReference type="NCBI Taxonomy" id="47602"/>
    <lineage>
        <taxon>Eukaryota</taxon>
        <taxon>Viridiplantae</taxon>
        <taxon>Streptophyta</taxon>
        <taxon>Embryophyta</taxon>
        <taxon>Tracheophyta</taxon>
        <taxon>Spermatophyta</taxon>
        <taxon>Magnoliopsida</taxon>
        <taxon>eudicotyledons</taxon>
        <taxon>Gunneridae</taxon>
        <taxon>Pentapetalae</taxon>
        <taxon>rosids</taxon>
        <taxon>malvids</taxon>
        <taxon>Malvales</taxon>
        <taxon>Malvaceae</taxon>
        <taxon>Malvoideae</taxon>
        <taxon>Gossypium</taxon>
    </lineage>
</organism>
<accession>A0A9D4AE46</accession>
<dbReference type="AlphaFoldDB" id="A0A9D4AE46"/>
<gene>
    <name evidence="2" type="ORF">J1N35_012009</name>
</gene>
<keyword evidence="3" id="KW-1185">Reference proteome</keyword>
<reference evidence="2 3" key="1">
    <citation type="journal article" date="2021" name="Plant Biotechnol. J.">
        <title>Multi-omics assisted identification of the key and species-specific regulatory components of drought-tolerant mechanisms in Gossypium stocksii.</title>
        <authorList>
            <person name="Yu D."/>
            <person name="Ke L."/>
            <person name="Zhang D."/>
            <person name="Wu Y."/>
            <person name="Sun Y."/>
            <person name="Mei J."/>
            <person name="Sun J."/>
            <person name="Sun Y."/>
        </authorList>
    </citation>
    <scope>NUCLEOTIDE SEQUENCE [LARGE SCALE GENOMIC DNA]</scope>
    <source>
        <strain evidence="3">cv. E1</strain>
        <tissue evidence="2">Leaf</tissue>
    </source>
</reference>
<feature type="region of interest" description="Disordered" evidence="1">
    <location>
        <begin position="106"/>
        <end position="135"/>
    </location>
</feature>
<name>A0A9D4AE46_9ROSI</name>